<keyword evidence="5" id="KW-0964">Secreted</keyword>
<evidence type="ECO:0000313" key="12">
    <source>
        <dbReference type="Proteomes" id="UP000838878"/>
    </source>
</evidence>
<keyword evidence="10" id="KW-1133">Transmembrane helix</keyword>
<sequence>MRLTIDPLKSSTEAHSAGDNLPQVWSDCKSAMGLRGVLVMALSIVGAMAFIPHGSIGEKEHMLTAALLREVVERMGKDFNEAASSYLEFPSNERHLALMSRANKDLENEQLDYDSLIDGNPSPSLRDQEYLQHSSLWGHQYVTGGAGEGEQRLQPSGLVPNRQMIKTDAVLPAYCNPPNPCPVGYTEDQGCITDFENTAAFSREYQLAQRCMCDGEHMFSCPPEGPSELEMRFPDHHKNLVAKKYKDDDKVRLFFENKKCVHRNYDKCLILNTVFEVLTILSGVLYPILAATAHLYHD</sequence>
<dbReference type="AlphaFoldDB" id="A0A8J9U5D2"/>
<evidence type="ECO:0000256" key="7">
    <source>
        <dbReference type="ARBA" id="ARBA00023157"/>
    </source>
</evidence>
<dbReference type="Pfam" id="PF05281">
    <property type="entry name" value="Secretogranin_V"/>
    <property type="match status" value="1"/>
</dbReference>
<evidence type="ECO:0000256" key="3">
    <source>
        <dbReference type="ARBA" id="ARBA00019589"/>
    </source>
</evidence>
<evidence type="ECO:0000256" key="6">
    <source>
        <dbReference type="ARBA" id="ARBA00022729"/>
    </source>
</evidence>
<accession>A0A8J9U5D2</accession>
<evidence type="ECO:0000256" key="10">
    <source>
        <dbReference type="SAM" id="Phobius"/>
    </source>
</evidence>
<dbReference type="PANTHER" id="PTHR12738:SF0">
    <property type="entry name" value="NEUROENDOCRINE PROTEIN 7B2"/>
    <property type="match status" value="1"/>
</dbReference>
<feature type="non-terminal residue" evidence="11">
    <location>
        <position position="298"/>
    </location>
</feature>
<evidence type="ECO:0000256" key="1">
    <source>
        <dbReference type="ARBA" id="ARBA00004613"/>
    </source>
</evidence>
<reference evidence="11" key="1">
    <citation type="submission" date="2021-12" db="EMBL/GenBank/DDBJ databases">
        <authorList>
            <person name="Martin H S."/>
        </authorList>
    </citation>
    <scope>NUCLEOTIDE SEQUENCE</scope>
</reference>
<feature type="transmembrane region" description="Helical" evidence="10">
    <location>
        <begin position="268"/>
        <end position="289"/>
    </location>
</feature>
<feature type="transmembrane region" description="Helical" evidence="10">
    <location>
        <begin position="32"/>
        <end position="51"/>
    </location>
</feature>
<evidence type="ECO:0000256" key="8">
    <source>
        <dbReference type="ARBA" id="ARBA00023186"/>
    </source>
</evidence>
<evidence type="ECO:0000256" key="9">
    <source>
        <dbReference type="SAM" id="MobiDB-lite"/>
    </source>
</evidence>
<dbReference type="OrthoDB" id="9922675at2759"/>
<protein>
    <recommendedName>
        <fullName evidence="3">Neuroendocrine protein 7B2</fullName>
    </recommendedName>
</protein>
<name>A0A8J9U5D2_9NEOP</name>
<comment type="similarity">
    <text evidence="2">Belongs to the 7B2 family.</text>
</comment>
<dbReference type="GO" id="GO:0046883">
    <property type="term" value="P:regulation of hormone secretion"/>
    <property type="evidence" value="ECO:0007669"/>
    <property type="project" value="TreeGrafter"/>
</dbReference>
<keyword evidence="10" id="KW-0472">Membrane</keyword>
<dbReference type="GO" id="GO:0030234">
    <property type="term" value="F:enzyme regulator activity"/>
    <property type="evidence" value="ECO:0007669"/>
    <property type="project" value="TreeGrafter"/>
</dbReference>
<dbReference type="Proteomes" id="UP000838878">
    <property type="component" value="Chromosome 1"/>
</dbReference>
<dbReference type="GO" id="GO:0007218">
    <property type="term" value="P:neuropeptide signaling pathway"/>
    <property type="evidence" value="ECO:0007669"/>
    <property type="project" value="InterPro"/>
</dbReference>
<dbReference type="GO" id="GO:0030141">
    <property type="term" value="C:secretory granule"/>
    <property type="evidence" value="ECO:0007669"/>
    <property type="project" value="InterPro"/>
</dbReference>
<keyword evidence="7" id="KW-1015">Disulfide bond</keyword>
<dbReference type="PANTHER" id="PTHR12738">
    <property type="entry name" value="NEUROENDOCRINE PROTEIN 7B2"/>
    <property type="match status" value="1"/>
</dbReference>
<dbReference type="InterPro" id="IPR007945">
    <property type="entry name" value="Secretogranin_V"/>
</dbReference>
<keyword evidence="6" id="KW-0732">Signal</keyword>
<proteinExistence type="inferred from homology"/>
<evidence type="ECO:0000313" key="11">
    <source>
        <dbReference type="EMBL" id="CAH0714183.1"/>
    </source>
</evidence>
<gene>
    <name evidence="11" type="ORF">BINO364_LOCUS1262</name>
</gene>
<feature type="region of interest" description="Disordered" evidence="9">
    <location>
        <begin position="1"/>
        <end position="20"/>
    </location>
</feature>
<evidence type="ECO:0000256" key="2">
    <source>
        <dbReference type="ARBA" id="ARBA00006348"/>
    </source>
</evidence>
<organism evidence="11 12">
    <name type="scientific">Brenthis ino</name>
    <name type="common">lesser marbled fritillary</name>
    <dbReference type="NCBI Taxonomy" id="405034"/>
    <lineage>
        <taxon>Eukaryota</taxon>
        <taxon>Metazoa</taxon>
        <taxon>Ecdysozoa</taxon>
        <taxon>Arthropoda</taxon>
        <taxon>Hexapoda</taxon>
        <taxon>Insecta</taxon>
        <taxon>Pterygota</taxon>
        <taxon>Neoptera</taxon>
        <taxon>Endopterygota</taxon>
        <taxon>Lepidoptera</taxon>
        <taxon>Glossata</taxon>
        <taxon>Ditrysia</taxon>
        <taxon>Papilionoidea</taxon>
        <taxon>Nymphalidae</taxon>
        <taxon>Heliconiinae</taxon>
        <taxon>Argynnini</taxon>
        <taxon>Brenthis</taxon>
    </lineage>
</organism>
<dbReference type="EMBL" id="OV170221">
    <property type="protein sequence ID" value="CAH0714183.1"/>
    <property type="molecule type" value="Genomic_DNA"/>
</dbReference>
<evidence type="ECO:0000256" key="5">
    <source>
        <dbReference type="ARBA" id="ARBA00022525"/>
    </source>
</evidence>
<comment type="subcellular location">
    <subcellularLocation>
        <location evidence="1">Secreted</location>
    </subcellularLocation>
</comment>
<keyword evidence="4" id="KW-0813">Transport</keyword>
<keyword evidence="10" id="KW-0812">Transmembrane</keyword>
<keyword evidence="8" id="KW-0143">Chaperone</keyword>
<dbReference type="GO" id="GO:0005576">
    <property type="term" value="C:extracellular region"/>
    <property type="evidence" value="ECO:0007669"/>
    <property type="project" value="UniProtKB-SubCell"/>
</dbReference>
<evidence type="ECO:0000256" key="4">
    <source>
        <dbReference type="ARBA" id="ARBA00022448"/>
    </source>
</evidence>
<keyword evidence="12" id="KW-1185">Reference proteome</keyword>